<evidence type="ECO:0000256" key="4">
    <source>
        <dbReference type="RuleBase" id="RU003345"/>
    </source>
</evidence>
<dbReference type="InterPro" id="IPR029510">
    <property type="entry name" value="Ald_DH_CS_GLU"/>
</dbReference>
<dbReference type="PANTHER" id="PTHR11699">
    <property type="entry name" value="ALDEHYDE DEHYDROGENASE-RELATED"/>
    <property type="match status" value="1"/>
</dbReference>
<evidence type="ECO:0000256" key="1">
    <source>
        <dbReference type="ARBA" id="ARBA00009986"/>
    </source>
</evidence>
<dbReference type="InterPro" id="IPR015590">
    <property type="entry name" value="Aldehyde_DH_dom"/>
</dbReference>
<dbReference type="Gene3D" id="3.40.605.10">
    <property type="entry name" value="Aldehyde Dehydrogenase, Chain A, domain 1"/>
    <property type="match status" value="1"/>
</dbReference>
<dbReference type="PROSITE" id="PS00687">
    <property type="entry name" value="ALDEHYDE_DEHYDR_GLU"/>
    <property type="match status" value="1"/>
</dbReference>
<name>A0A0B2BP05_9ACTN</name>
<reference evidence="6 7" key="1">
    <citation type="submission" date="2017-11" db="EMBL/GenBank/DDBJ databases">
        <title>Genomic Encyclopedia of Archaeal and Bacterial Type Strains, Phase II (KMG-II): From Individual Species to Whole Genera.</title>
        <authorList>
            <person name="Goeker M."/>
        </authorList>
    </citation>
    <scope>NUCLEOTIDE SEQUENCE [LARGE SCALE GENOMIC DNA]</scope>
    <source>
        <strain evidence="6 7">DSM 27763</strain>
    </source>
</reference>
<dbReference type="InterPro" id="IPR016162">
    <property type="entry name" value="Ald_DH_N"/>
</dbReference>
<dbReference type="GO" id="GO:0016620">
    <property type="term" value="F:oxidoreductase activity, acting on the aldehyde or oxo group of donors, NAD or NADP as acceptor"/>
    <property type="evidence" value="ECO:0007669"/>
    <property type="project" value="InterPro"/>
</dbReference>
<feature type="active site" evidence="3">
    <location>
        <position position="259"/>
    </location>
</feature>
<dbReference type="FunFam" id="3.40.605.10:FF:000001">
    <property type="entry name" value="Aldehyde dehydrogenase 1"/>
    <property type="match status" value="1"/>
</dbReference>
<keyword evidence="2 4" id="KW-0560">Oxidoreductase</keyword>
<dbReference type="EMBL" id="PGEZ01000001">
    <property type="protein sequence ID" value="PJJ57961.1"/>
    <property type="molecule type" value="Genomic_DNA"/>
</dbReference>
<dbReference type="AlphaFoldDB" id="A0A0B2BP05"/>
<protein>
    <submittedName>
        <fullName evidence="6">Betaine-aldehyde dehydrogenase</fullName>
    </submittedName>
</protein>
<keyword evidence="7" id="KW-1185">Reference proteome</keyword>
<evidence type="ECO:0000313" key="7">
    <source>
        <dbReference type="Proteomes" id="UP000230842"/>
    </source>
</evidence>
<evidence type="ECO:0000256" key="3">
    <source>
        <dbReference type="PROSITE-ProRule" id="PRU10007"/>
    </source>
</evidence>
<evidence type="ECO:0000256" key="2">
    <source>
        <dbReference type="ARBA" id="ARBA00023002"/>
    </source>
</evidence>
<accession>A0A0B2BP05</accession>
<proteinExistence type="inferred from homology"/>
<dbReference type="RefSeq" id="WP_039341205.1">
    <property type="nucleotide sequence ID" value="NZ_PGEZ01000001.1"/>
</dbReference>
<evidence type="ECO:0000259" key="5">
    <source>
        <dbReference type="Pfam" id="PF00171"/>
    </source>
</evidence>
<dbReference type="FunFam" id="3.40.309.10:FF:000009">
    <property type="entry name" value="Aldehyde dehydrogenase A"/>
    <property type="match status" value="1"/>
</dbReference>
<dbReference type="NCBIfam" id="NF010000">
    <property type="entry name" value="PRK13473.1"/>
    <property type="match status" value="1"/>
</dbReference>
<sequence>MSTPAPFDPARIPAGQFIGGAYVDGHGPEDVVVSSPATGDVVATYASANDDDVAAAVDAAARAYPEWSAATPGERSAALYALARRFDEIADDLAAAETLQTGKSIRMSTEFDVPGTIDNTDFFAGAARNLEGKASGNYSGGHASSIRREPLGVIGSIAPWNYPLQMAAWKILPAIAAGNTIVLKPAEITPFTSLMFAQAAKDAGLPDGVVNVINGPGATTGQRLVADPGVAMTSFTGSTAVGKQIAATAAATVKRVHLELGGKAPFVVFDDADLEAAIRGAVAGSIINGGQDCTAATRAYVHESRFEEFTEGVAALMRKVVIGDPTDPATDLGALSSAAHRDKVAAMVDRARAAGANVLCGGRAPERNGFYYEPTLLTGLAQDAEAVQDEIFGPVLVALPFSDDDEAIRLANDTPYGLAASAWTRDIYRAERASAEIQAGCVWINDHISIISEMPHGGYKASGYGKDMSTYSFDEYTQVKHVMRDLTGEARRDWHSTVFSA</sequence>
<dbReference type="SUPFAM" id="SSF53720">
    <property type="entry name" value="ALDH-like"/>
    <property type="match status" value="1"/>
</dbReference>
<dbReference type="Proteomes" id="UP000230842">
    <property type="component" value="Unassembled WGS sequence"/>
</dbReference>
<organism evidence="6 7">
    <name type="scientific">Mumia flava</name>
    <dbReference type="NCBI Taxonomy" id="1348852"/>
    <lineage>
        <taxon>Bacteria</taxon>
        <taxon>Bacillati</taxon>
        <taxon>Actinomycetota</taxon>
        <taxon>Actinomycetes</taxon>
        <taxon>Propionibacteriales</taxon>
        <taxon>Nocardioidaceae</taxon>
        <taxon>Mumia</taxon>
    </lineage>
</organism>
<evidence type="ECO:0000313" key="6">
    <source>
        <dbReference type="EMBL" id="PJJ57961.1"/>
    </source>
</evidence>
<comment type="caution">
    <text evidence="6">The sequence shown here is derived from an EMBL/GenBank/DDBJ whole genome shotgun (WGS) entry which is preliminary data.</text>
</comment>
<dbReference type="InterPro" id="IPR016161">
    <property type="entry name" value="Ald_DH/histidinol_DH"/>
</dbReference>
<dbReference type="Pfam" id="PF00171">
    <property type="entry name" value="Aldedh"/>
    <property type="match status" value="1"/>
</dbReference>
<comment type="similarity">
    <text evidence="1 4">Belongs to the aldehyde dehydrogenase family.</text>
</comment>
<feature type="domain" description="Aldehyde dehydrogenase" evidence="5">
    <location>
        <begin position="23"/>
        <end position="482"/>
    </location>
</feature>
<dbReference type="InterPro" id="IPR016163">
    <property type="entry name" value="Ald_DH_C"/>
</dbReference>
<gene>
    <name evidence="6" type="ORF">CLV56_2204</name>
</gene>
<dbReference type="OrthoDB" id="3954161at2"/>
<dbReference type="Gene3D" id="3.40.309.10">
    <property type="entry name" value="Aldehyde Dehydrogenase, Chain A, domain 2"/>
    <property type="match status" value="1"/>
</dbReference>